<comment type="catalytic activity">
    <reaction evidence="8">
        <text>thymidine + ATP = dTMP + ADP + H(+)</text>
        <dbReference type="Rhea" id="RHEA:19129"/>
        <dbReference type="ChEBI" id="CHEBI:15378"/>
        <dbReference type="ChEBI" id="CHEBI:17748"/>
        <dbReference type="ChEBI" id="CHEBI:30616"/>
        <dbReference type="ChEBI" id="CHEBI:63528"/>
        <dbReference type="ChEBI" id="CHEBI:456216"/>
        <dbReference type="EC" id="2.7.1.21"/>
    </reaction>
</comment>
<dbReference type="InterPro" id="IPR020633">
    <property type="entry name" value="Thymidine_kinase_CS"/>
</dbReference>
<dbReference type="PANTHER" id="PTHR11441:SF0">
    <property type="entry name" value="THYMIDINE KINASE, CYTOSOLIC"/>
    <property type="match status" value="1"/>
</dbReference>
<keyword evidence="7 8" id="KW-0067">ATP-binding</keyword>
<dbReference type="SUPFAM" id="SSF57716">
    <property type="entry name" value="Glucocorticoid receptor-like (DNA-binding domain)"/>
    <property type="match status" value="1"/>
</dbReference>
<protein>
    <recommendedName>
        <fullName evidence="2 8">Thymidine kinase</fullName>
        <ecNumber evidence="2 8">2.7.1.21</ecNumber>
    </recommendedName>
</protein>
<keyword evidence="3 8" id="KW-0237">DNA synthesis</keyword>
<keyword evidence="4 8" id="KW-0808">Transferase</keyword>
<dbReference type="Gene3D" id="3.40.50.300">
    <property type="entry name" value="P-loop containing nucleotide triphosphate hydrolases"/>
    <property type="match status" value="1"/>
</dbReference>
<evidence type="ECO:0000256" key="7">
    <source>
        <dbReference type="ARBA" id="ARBA00022840"/>
    </source>
</evidence>
<dbReference type="EC" id="2.7.1.21" evidence="2 8"/>
<organism evidence="10 11">
    <name type="scientific">Platanthera guangdongensis</name>
    <dbReference type="NCBI Taxonomy" id="2320717"/>
    <lineage>
        <taxon>Eukaryota</taxon>
        <taxon>Viridiplantae</taxon>
        <taxon>Streptophyta</taxon>
        <taxon>Embryophyta</taxon>
        <taxon>Tracheophyta</taxon>
        <taxon>Spermatophyta</taxon>
        <taxon>Magnoliopsida</taxon>
        <taxon>Liliopsida</taxon>
        <taxon>Asparagales</taxon>
        <taxon>Orchidaceae</taxon>
        <taxon>Orchidoideae</taxon>
        <taxon>Orchideae</taxon>
        <taxon>Orchidinae</taxon>
        <taxon>Platanthera</taxon>
    </lineage>
</organism>
<dbReference type="Gene3D" id="3.30.60.20">
    <property type="match status" value="1"/>
</dbReference>
<proteinExistence type="inferred from homology"/>
<dbReference type="PROSITE" id="PS00603">
    <property type="entry name" value="TK_CELLULAR_TYPE"/>
    <property type="match status" value="1"/>
</dbReference>
<evidence type="ECO:0000256" key="6">
    <source>
        <dbReference type="ARBA" id="ARBA00022777"/>
    </source>
</evidence>
<gene>
    <name evidence="10" type="primary">TK</name>
    <name evidence="10" type="ORF">KSP40_PGU014616</name>
</gene>
<evidence type="ECO:0000256" key="5">
    <source>
        <dbReference type="ARBA" id="ARBA00022741"/>
    </source>
</evidence>
<evidence type="ECO:0000256" key="2">
    <source>
        <dbReference type="ARBA" id="ARBA00012118"/>
    </source>
</evidence>
<dbReference type="Pfam" id="PF00265">
    <property type="entry name" value="TK"/>
    <property type="match status" value="1"/>
</dbReference>
<evidence type="ECO:0000256" key="3">
    <source>
        <dbReference type="ARBA" id="ARBA00022634"/>
    </source>
</evidence>
<evidence type="ECO:0000313" key="11">
    <source>
        <dbReference type="Proteomes" id="UP001412067"/>
    </source>
</evidence>
<dbReference type="SUPFAM" id="SSF52540">
    <property type="entry name" value="P-loop containing nucleoside triphosphate hydrolases"/>
    <property type="match status" value="1"/>
</dbReference>
<keyword evidence="6 8" id="KW-0418">Kinase</keyword>
<dbReference type="InterPro" id="IPR001267">
    <property type="entry name" value="Thymidine_kinase"/>
</dbReference>
<evidence type="ECO:0000256" key="9">
    <source>
        <dbReference type="RuleBase" id="RU004165"/>
    </source>
</evidence>
<reference evidence="10 11" key="1">
    <citation type="journal article" date="2022" name="Nat. Plants">
        <title>Genomes of leafy and leafless Platanthera orchids illuminate the evolution of mycoheterotrophy.</title>
        <authorList>
            <person name="Li M.H."/>
            <person name="Liu K.W."/>
            <person name="Li Z."/>
            <person name="Lu H.C."/>
            <person name="Ye Q.L."/>
            <person name="Zhang D."/>
            <person name="Wang J.Y."/>
            <person name="Li Y.F."/>
            <person name="Zhong Z.M."/>
            <person name="Liu X."/>
            <person name="Yu X."/>
            <person name="Liu D.K."/>
            <person name="Tu X.D."/>
            <person name="Liu B."/>
            <person name="Hao Y."/>
            <person name="Liao X.Y."/>
            <person name="Jiang Y.T."/>
            <person name="Sun W.H."/>
            <person name="Chen J."/>
            <person name="Chen Y.Q."/>
            <person name="Ai Y."/>
            <person name="Zhai J.W."/>
            <person name="Wu S.S."/>
            <person name="Zhou Z."/>
            <person name="Hsiao Y.Y."/>
            <person name="Wu W.L."/>
            <person name="Chen Y.Y."/>
            <person name="Lin Y.F."/>
            <person name="Hsu J.L."/>
            <person name="Li C.Y."/>
            <person name="Wang Z.W."/>
            <person name="Zhao X."/>
            <person name="Zhong W.Y."/>
            <person name="Ma X.K."/>
            <person name="Ma L."/>
            <person name="Huang J."/>
            <person name="Chen G.Z."/>
            <person name="Huang M.Z."/>
            <person name="Huang L."/>
            <person name="Peng D.H."/>
            <person name="Luo Y.B."/>
            <person name="Zou S.Q."/>
            <person name="Chen S.P."/>
            <person name="Lan S."/>
            <person name="Tsai W.C."/>
            <person name="Van de Peer Y."/>
            <person name="Liu Z.J."/>
        </authorList>
    </citation>
    <scope>NUCLEOTIDE SEQUENCE [LARGE SCALE GENOMIC DNA]</scope>
    <source>
        <strain evidence="10">Lor288</strain>
    </source>
</reference>
<dbReference type="GO" id="GO:0016301">
    <property type="term" value="F:kinase activity"/>
    <property type="evidence" value="ECO:0007669"/>
    <property type="project" value="UniProtKB-KW"/>
</dbReference>
<dbReference type="InterPro" id="IPR027417">
    <property type="entry name" value="P-loop_NTPase"/>
</dbReference>
<evidence type="ECO:0000313" key="10">
    <source>
        <dbReference type="EMBL" id="KAK8962196.1"/>
    </source>
</evidence>
<evidence type="ECO:0000256" key="4">
    <source>
        <dbReference type="ARBA" id="ARBA00022679"/>
    </source>
</evidence>
<dbReference type="PANTHER" id="PTHR11441">
    <property type="entry name" value="THYMIDINE KINASE"/>
    <property type="match status" value="1"/>
</dbReference>
<keyword evidence="11" id="KW-1185">Reference proteome</keyword>
<sequence length="291" mass="32361">MIAGTFRSKSAMKSLFHPLSPAHIRSYIFSHTPPLHPQINISHKCPRILVNPNPSPRVTSRSCVVMPAKGPDQKPAEGRSLSGEIHVIIGPMFAGKTTALLRRIQLAADSGRRVVMIKSDKDTRYGLDSVVSHDGAKMLCFALPDLSVLRSKMSDEDYEMLDVIGIDEAQFFDDLYDFCRTVADRDGKTVIVAGLDGDYLRRKFGAVLDVIPLADSVVKLTSRCELCGRPAFFTLRKTTQMETEVIGGADVYMPVCRRHYVSGHEVIETTRFLFEARKVEPSREAVTLSTF</sequence>
<dbReference type="EMBL" id="JBBWWR010000008">
    <property type="protein sequence ID" value="KAK8962196.1"/>
    <property type="molecule type" value="Genomic_DNA"/>
</dbReference>
<evidence type="ECO:0000256" key="8">
    <source>
        <dbReference type="RuleBase" id="RU000544"/>
    </source>
</evidence>
<comment type="similarity">
    <text evidence="1 9">Belongs to the thymidine kinase family.</text>
</comment>
<dbReference type="Proteomes" id="UP001412067">
    <property type="component" value="Unassembled WGS sequence"/>
</dbReference>
<evidence type="ECO:0000256" key="1">
    <source>
        <dbReference type="ARBA" id="ARBA00007587"/>
    </source>
</evidence>
<name>A0ABR2MES1_9ASPA</name>
<keyword evidence="5 8" id="KW-0547">Nucleotide-binding</keyword>
<comment type="caution">
    <text evidence="10">The sequence shown here is derived from an EMBL/GenBank/DDBJ whole genome shotgun (WGS) entry which is preliminary data.</text>
</comment>
<accession>A0ABR2MES1</accession>